<dbReference type="InterPro" id="IPR036938">
    <property type="entry name" value="PAP2/HPO_sf"/>
</dbReference>
<dbReference type="InterPro" id="IPR016119">
    <property type="entry name" value="Br/Cl_peroxidase_C"/>
</dbReference>
<name>K6XFA5_9ALTE</name>
<feature type="domain" description="DUF6851" evidence="1">
    <location>
        <begin position="88"/>
        <end position="223"/>
    </location>
</feature>
<dbReference type="Gene3D" id="1.10.606.10">
    <property type="entry name" value="Vanadium-containing Chloroperoxidase, domain 2"/>
    <property type="match status" value="1"/>
</dbReference>
<organism evidence="2 3">
    <name type="scientific">Paraglaciecola arctica BSs20135</name>
    <dbReference type="NCBI Taxonomy" id="493475"/>
    <lineage>
        <taxon>Bacteria</taxon>
        <taxon>Pseudomonadati</taxon>
        <taxon>Pseudomonadota</taxon>
        <taxon>Gammaproteobacteria</taxon>
        <taxon>Alteromonadales</taxon>
        <taxon>Alteromonadaceae</taxon>
        <taxon>Paraglaciecola</taxon>
    </lineage>
</organism>
<dbReference type="InterPro" id="IPR049283">
    <property type="entry name" value="DUF6851"/>
</dbReference>
<comment type="caution">
    <text evidence="2">The sequence shown here is derived from an EMBL/GenBank/DDBJ whole genome shotgun (WGS) entry which is preliminary data.</text>
</comment>
<evidence type="ECO:0000313" key="3">
    <source>
        <dbReference type="Proteomes" id="UP000006327"/>
    </source>
</evidence>
<dbReference type="InterPro" id="IPR052559">
    <property type="entry name" value="V-haloperoxidase"/>
</dbReference>
<gene>
    <name evidence="2" type="ORF">GARC_2328</name>
</gene>
<dbReference type="CDD" id="cd03398">
    <property type="entry name" value="PAP2_haloperoxidase"/>
    <property type="match status" value="1"/>
</dbReference>
<accession>K6XFA5</accession>
<evidence type="ECO:0000259" key="1">
    <source>
        <dbReference type="Pfam" id="PF21167"/>
    </source>
</evidence>
<dbReference type="Proteomes" id="UP000006327">
    <property type="component" value="Unassembled WGS sequence"/>
</dbReference>
<dbReference type="AlphaFoldDB" id="K6XFA5"/>
<evidence type="ECO:0000313" key="2">
    <source>
        <dbReference type="EMBL" id="GAC19294.1"/>
    </source>
</evidence>
<proteinExistence type="predicted"/>
<keyword evidence="3" id="KW-1185">Reference proteome</keyword>
<dbReference type="GO" id="GO:0004601">
    <property type="term" value="F:peroxidase activity"/>
    <property type="evidence" value="ECO:0007669"/>
    <property type="project" value="InterPro"/>
</dbReference>
<dbReference type="EMBL" id="BAEO01000029">
    <property type="protein sequence ID" value="GAC19294.1"/>
    <property type="molecule type" value="Genomic_DNA"/>
</dbReference>
<dbReference type="SUPFAM" id="SSF48317">
    <property type="entry name" value="Acid phosphatase/Vanadium-dependent haloperoxidase"/>
    <property type="match status" value="1"/>
</dbReference>
<sequence length="668" mass="73779">MGEMAKYKLYTKKLVTHLSVVFVTSSLLTACGGSSKKTTVITPPVPPVVITPERDGQSVARMWNEVLLLAIRNDYARPTVHARNLFHISSAMFDAWSVYKPQKHGFLFGNEVAGFSCSAENIKVPDDVLPQQELAISYAAYRIIQHRFNFSPGSFKIMEAADSLMQSLGFNLDDESLDYSQGSAAALGNYIADCYIQFGLQDGANEVNSYANISYQPVNPPLVLSAGATGNPSIADLDRWQPLSINGYIDQAGNPVDDAPSFLGPEWGQVVPFSLSENDKNVFARDGFDYQVYHDPGTPPMINGALSEQYKWGFSLVSIWSSHLDQNDGVMWDISPKSLGNISAYPNSFTEYDEFYKQTEGGDPSMGYALNPITNQPYEEQMVPRGDYTRVLAEFWADGPESETPPGHWFVILNTVSDHELFEKRWAGEGDILGPLEWDIKSYFAMGGTMHDAAVAAWGIKGRYDYIRPVSAIRAMAKGQSSDPSLSSFRIDGIPLVENYVEVVTATDPLATDKPENIGKIKLYTWKGPDYINNPLVDQAGVGWILAEQWWPYQRPTFVTPPFAGYVSGHSTYSRAAADLMTSITGSAYFPGGMSEFEVTANDFLVFEEGPSVSMTLQWATYKDASDQCSLSRIWGGIHPPADDLPGREIGAKIAVDSFEFVQSFFTQ</sequence>
<dbReference type="Pfam" id="PF21167">
    <property type="entry name" value="DUF6851"/>
    <property type="match status" value="1"/>
</dbReference>
<dbReference type="PANTHER" id="PTHR34599">
    <property type="entry name" value="PEROXIDASE-RELATED"/>
    <property type="match status" value="1"/>
</dbReference>
<dbReference type="PROSITE" id="PS51257">
    <property type="entry name" value="PROKAR_LIPOPROTEIN"/>
    <property type="match status" value="1"/>
</dbReference>
<dbReference type="PANTHER" id="PTHR34599:SF2">
    <property type="entry name" value="TRAF-TYPE DOMAIN-CONTAINING PROTEIN"/>
    <property type="match status" value="1"/>
</dbReference>
<reference evidence="2 3" key="1">
    <citation type="journal article" date="2017" name="Antonie Van Leeuwenhoek">
        <title>Rhizobium rhizosphaerae sp. nov., a novel species isolated from rice rhizosphere.</title>
        <authorList>
            <person name="Zhao J.J."/>
            <person name="Zhang J."/>
            <person name="Zhang R.J."/>
            <person name="Zhang C.W."/>
            <person name="Yin H.Q."/>
            <person name="Zhang X.X."/>
        </authorList>
    </citation>
    <scope>NUCLEOTIDE SEQUENCE [LARGE SCALE GENOMIC DNA]</scope>
    <source>
        <strain evidence="2 3">BSs20135</strain>
    </source>
</reference>
<dbReference type="STRING" id="493475.GARC_2328"/>
<protein>
    <recommendedName>
        <fullName evidence="1">DUF6851 domain-containing protein</fullName>
    </recommendedName>
</protein>
<dbReference type="eggNOG" id="COG3206">
    <property type="taxonomic scope" value="Bacteria"/>
</dbReference>